<keyword evidence="4" id="KW-1185">Reference proteome</keyword>
<dbReference type="AlphaFoldDB" id="A0A3S5CCQ5"/>
<accession>A0A3S5CCQ5</accession>
<protein>
    <recommendedName>
        <fullName evidence="2">Cyclic nucleotide-binding domain-containing protein</fullName>
    </recommendedName>
</protein>
<evidence type="ECO:0000313" key="3">
    <source>
        <dbReference type="EMBL" id="VEL10188.1"/>
    </source>
</evidence>
<feature type="region of interest" description="Disordered" evidence="1">
    <location>
        <begin position="76"/>
        <end position="136"/>
    </location>
</feature>
<proteinExistence type="predicted"/>
<sequence length="477" mass="53864">MTNARRVASVRAEVYSNLYSLDRESFLAVLDNYPLMRRTMESVAAERLSKIGQNPAIVSNREDLKEDLSLVKEIVSSVQSPGETDESSSEINNSDDAAGNGNRCSGDKGDYAGGGSLSSLWSSQPSGEGLSITGQMRQRLRLKRTSANNGRKRFWRAAPQKHLRRDSLEVEAAGLIMEQETLEIEKERVTDRTDGIDRGLLRGGNLSIPHKLASRPKRSIQCRNGLGGVAKLLRKAASRQGHSDEESLSNLEQQKNDSIEPNNKISQIRLQPLSMVMRKHSFKFLASKREVEQEEKRKNNLLEIQLPTVEMSGEAETFTRAKQKEGDSLALLVSEKQSWLAKKTQDNKSILTGDKEKNEGIKENKEKGRQSILITNKGEKLTDISDDDRKKGLFLEKEIRDLDIANRRIKERMDEAKSKKHYLEVVQDKRKISRNSLQINRRSYKENTNCSSQKDLNLLKVFSVKTSAQSRSNESLY</sequence>
<dbReference type="Proteomes" id="UP000784294">
    <property type="component" value="Unassembled WGS sequence"/>
</dbReference>
<feature type="region of interest" description="Disordered" evidence="1">
    <location>
        <begin position="235"/>
        <end position="260"/>
    </location>
</feature>
<dbReference type="InterPro" id="IPR018490">
    <property type="entry name" value="cNMP-bd_dom_sf"/>
</dbReference>
<dbReference type="GO" id="GO:0035725">
    <property type="term" value="P:sodium ion transmembrane transport"/>
    <property type="evidence" value="ECO:0007669"/>
    <property type="project" value="TreeGrafter"/>
</dbReference>
<dbReference type="PANTHER" id="PTHR45689">
    <property type="entry name" value="I[[H]] CHANNEL, ISOFORM E"/>
    <property type="match status" value="1"/>
</dbReference>
<dbReference type="InterPro" id="IPR014710">
    <property type="entry name" value="RmlC-like_jellyroll"/>
</dbReference>
<dbReference type="GO" id="GO:0005249">
    <property type="term" value="F:voltage-gated potassium channel activity"/>
    <property type="evidence" value="ECO:0007669"/>
    <property type="project" value="TreeGrafter"/>
</dbReference>
<dbReference type="CDD" id="cd00038">
    <property type="entry name" value="CAP_ED"/>
    <property type="match status" value="1"/>
</dbReference>
<dbReference type="PROSITE" id="PS50042">
    <property type="entry name" value="CNMP_BINDING_3"/>
    <property type="match status" value="1"/>
</dbReference>
<feature type="compositionally biased region" description="Basic and acidic residues" evidence="1">
    <location>
        <begin position="353"/>
        <end position="366"/>
    </location>
</feature>
<dbReference type="InterPro" id="IPR051413">
    <property type="entry name" value="K/Na_HCN_channel"/>
</dbReference>
<evidence type="ECO:0000256" key="1">
    <source>
        <dbReference type="SAM" id="MobiDB-lite"/>
    </source>
</evidence>
<comment type="caution">
    <text evidence="3">The sequence shown here is derived from an EMBL/GenBank/DDBJ whole genome shotgun (WGS) entry which is preliminary data.</text>
</comment>
<organism evidence="3 4">
    <name type="scientific">Protopolystoma xenopodis</name>
    <dbReference type="NCBI Taxonomy" id="117903"/>
    <lineage>
        <taxon>Eukaryota</taxon>
        <taxon>Metazoa</taxon>
        <taxon>Spiralia</taxon>
        <taxon>Lophotrochozoa</taxon>
        <taxon>Platyhelminthes</taxon>
        <taxon>Monogenea</taxon>
        <taxon>Polyopisthocotylea</taxon>
        <taxon>Polystomatidea</taxon>
        <taxon>Polystomatidae</taxon>
        <taxon>Protopolystoma</taxon>
    </lineage>
</organism>
<evidence type="ECO:0000313" key="4">
    <source>
        <dbReference type="Proteomes" id="UP000784294"/>
    </source>
</evidence>
<dbReference type="Gene3D" id="2.60.120.10">
    <property type="entry name" value="Jelly Rolls"/>
    <property type="match status" value="1"/>
</dbReference>
<dbReference type="GO" id="GO:0098855">
    <property type="term" value="C:HCN channel complex"/>
    <property type="evidence" value="ECO:0007669"/>
    <property type="project" value="TreeGrafter"/>
</dbReference>
<dbReference type="EMBL" id="CAAALY010008292">
    <property type="protein sequence ID" value="VEL10188.1"/>
    <property type="molecule type" value="Genomic_DNA"/>
</dbReference>
<reference evidence="3" key="1">
    <citation type="submission" date="2018-11" db="EMBL/GenBank/DDBJ databases">
        <authorList>
            <consortium name="Pathogen Informatics"/>
        </authorList>
    </citation>
    <scope>NUCLEOTIDE SEQUENCE</scope>
</reference>
<gene>
    <name evidence="3" type="ORF">PXEA_LOCUS3628</name>
</gene>
<feature type="domain" description="Cyclic nucleotide-binding" evidence="2">
    <location>
        <begin position="1"/>
        <end position="47"/>
    </location>
</feature>
<dbReference type="SUPFAM" id="SSF51206">
    <property type="entry name" value="cAMP-binding domain-like"/>
    <property type="match status" value="1"/>
</dbReference>
<feature type="region of interest" description="Disordered" evidence="1">
    <location>
        <begin position="343"/>
        <end position="366"/>
    </location>
</feature>
<dbReference type="OrthoDB" id="421226at2759"/>
<dbReference type="PANTHER" id="PTHR45689:SF5">
    <property type="entry name" value="I[[H]] CHANNEL, ISOFORM E"/>
    <property type="match status" value="1"/>
</dbReference>
<dbReference type="InterPro" id="IPR000595">
    <property type="entry name" value="cNMP-bd_dom"/>
</dbReference>
<dbReference type="GO" id="GO:0003254">
    <property type="term" value="P:regulation of membrane depolarization"/>
    <property type="evidence" value="ECO:0007669"/>
    <property type="project" value="TreeGrafter"/>
</dbReference>
<evidence type="ECO:0000259" key="2">
    <source>
        <dbReference type="PROSITE" id="PS50042"/>
    </source>
</evidence>
<feature type="compositionally biased region" description="Low complexity" evidence="1">
    <location>
        <begin position="117"/>
        <end position="129"/>
    </location>
</feature>
<name>A0A3S5CCQ5_9PLAT</name>